<reference evidence="3" key="2">
    <citation type="submission" date="2025-08" db="UniProtKB">
        <authorList>
            <consortium name="Ensembl"/>
        </authorList>
    </citation>
    <scope>IDENTIFICATION</scope>
</reference>
<protein>
    <recommendedName>
        <fullName evidence="2">SCAN box domain-containing protein</fullName>
    </recommendedName>
</protein>
<dbReference type="InterPro" id="IPR003309">
    <property type="entry name" value="SCAN_dom"/>
</dbReference>
<dbReference type="Gene3D" id="1.10.4020.10">
    <property type="entry name" value="DNA breaking-rejoining enzymes"/>
    <property type="match status" value="1"/>
</dbReference>
<accession>A0A4X2KMW9</accession>
<name>A0A4X2KMW9_VOMUR</name>
<dbReference type="InterPro" id="IPR038269">
    <property type="entry name" value="SCAN_sf"/>
</dbReference>
<keyword evidence="1" id="KW-0539">Nucleus</keyword>
<dbReference type="STRING" id="29139.ENSVURP00010013118"/>
<dbReference type="InterPro" id="IPR050916">
    <property type="entry name" value="SCAN-C2H2_zinc_finger"/>
</dbReference>
<evidence type="ECO:0000259" key="2">
    <source>
        <dbReference type="PROSITE" id="PS50804"/>
    </source>
</evidence>
<dbReference type="FunFam" id="1.10.4020.10:FF:000001">
    <property type="entry name" value="zinc finger protein 263 isoform X1"/>
    <property type="match status" value="1"/>
</dbReference>
<dbReference type="PANTHER" id="PTHR45935:SF29">
    <property type="entry name" value="SCAN BOX DOMAIN-CONTAINING PROTEIN"/>
    <property type="match status" value="1"/>
</dbReference>
<dbReference type="AlphaFoldDB" id="A0A4X2KMW9"/>
<dbReference type="SMART" id="SM00431">
    <property type="entry name" value="SCAN"/>
    <property type="match status" value="1"/>
</dbReference>
<dbReference type="SUPFAM" id="SSF47353">
    <property type="entry name" value="Retrovirus capsid dimerization domain-like"/>
    <property type="match status" value="1"/>
</dbReference>
<dbReference type="Ensembl" id="ENSVURT00010014925.1">
    <property type="protein sequence ID" value="ENSVURP00010013118.1"/>
    <property type="gene ID" value="ENSVURG00010010091.1"/>
</dbReference>
<sequence length="159" mass="18409">MATVLSPQLMTLHEQDWILKINVPWREDTILGRDKSAPEAARQSFRWYQYSESAGPQEALMQLRELCFQWLRPEIHTKEEILELLVLEQFLTILPGDIRIWVKSQHPTDSKEVVNLLEDLIQAAEERAINPQDSSLLQVDAGEEEMMAPELLTLRSQVC</sequence>
<proteinExistence type="predicted"/>
<dbReference type="Proteomes" id="UP000314987">
    <property type="component" value="Unassembled WGS sequence"/>
</dbReference>
<reference evidence="4" key="1">
    <citation type="submission" date="2018-12" db="EMBL/GenBank/DDBJ databases">
        <authorList>
            <person name="Yazar S."/>
        </authorList>
    </citation>
    <scope>NUCLEOTIDE SEQUENCE [LARGE SCALE GENOMIC DNA]</scope>
</reference>
<evidence type="ECO:0000256" key="1">
    <source>
        <dbReference type="ARBA" id="ARBA00023242"/>
    </source>
</evidence>
<dbReference type="OMA" id="RECCHRW"/>
<reference evidence="3" key="3">
    <citation type="submission" date="2025-09" db="UniProtKB">
        <authorList>
            <consortium name="Ensembl"/>
        </authorList>
    </citation>
    <scope>IDENTIFICATION</scope>
</reference>
<evidence type="ECO:0000313" key="4">
    <source>
        <dbReference type="Proteomes" id="UP000314987"/>
    </source>
</evidence>
<feature type="domain" description="SCAN box" evidence="2">
    <location>
        <begin position="42"/>
        <end position="120"/>
    </location>
</feature>
<keyword evidence="4" id="KW-1185">Reference proteome</keyword>
<dbReference type="GeneTree" id="ENSGT00940000154740"/>
<dbReference type="PANTHER" id="PTHR45935">
    <property type="entry name" value="PROTEIN ZBED8-RELATED"/>
    <property type="match status" value="1"/>
</dbReference>
<organism evidence="3 4">
    <name type="scientific">Vombatus ursinus</name>
    <name type="common">Common wombat</name>
    <dbReference type="NCBI Taxonomy" id="29139"/>
    <lineage>
        <taxon>Eukaryota</taxon>
        <taxon>Metazoa</taxon>
        <taxon>Chordata</taxon>
        <taxon>Craniata</taxon>
        <taxon>Vertebrata</taxon>
        <taxon>Euteleostomi</taxon>
        <taxon>Mammalia</taxon>
        <taxon>Metatheria</taxon>
        <taxon>Diprotodontia</taxon>
        <taxon>Vombatidae</taxon>
        <taxon>Vombatus</taxon>
    </lineage>
</organism>
<evidence type="ECO:0000313" key="3">
    <source>
        <dbReference type="Ensembl" id="ENSVURP00010013118.1"/>
    </source>
</evidence>
<dbReference type="PROSITE" id="PS50804">
    <property type="entry name" value="SCAN_BOX"/>
    <property type="match status" value="1"/>
</dbReference>
<dbReference type="Pfam" id="PF02023">
    <property type="entry name" value="SCAN"/>
    <property type="match status" value="1"/>
</dbReference>
<dbReference type="CDD" id="cd07936">
    <property type="entry name" value="SCAN"/>
    <property type="match status" value="1"/>
</dbReference>